<reference evidence="14" key="1">
    <citation type="journal article" date="2019" name="Int. J. Syst. Evol. Microbiol.">
        <title>The Global Catalogue of Microorganisms (GCM) 10K type strain sequencing project: providing services to taxonomists for standard genome sequencing and annotation.</title>
        <authorList>
            <consortium name="The Broad Institute Genomics Platform"/>
            <consortium name="The Broad Institute Genome Sequencing Center for Infectious Disease"/>
            <person name="Wu L."/>
            <person name="Ma J."/>
        </authorList>
    </citation>
    <scope>NUCLEOTIDE SEQUENCE [LARGE SCALE GENOMIC DNA]</scope>
    <source>
        <strain evidence="14">JCM 14306</strain>
    </source>
</reference>
<accession>A0ABP4RR34</accession>
<feature type="transmembrane region" description="Helical" evidence="9">
    <location>
        <begin position="320"/>
        <end position="342"/>
    </location>
</feature>
<evidence type="ECO:0000256" key="7">
    <source>
        <dbReference type="ARBA" id="ARBA00023008"/>
    </source>
</evidence>
<gene>
    <name evidence="13" type="ORF">GCM10009744_62260</name>
</gene>
<feature type="transmembrane region" description="Helical" evidence="9">
    <location>
        <begin position="255"/>
        <end position="272"/>
    </location>
</feature>
<keyword evidence="2" id="KW-1003">Cell membrane</keyword>
<dbReference type="InterPro" id="IPR032694">
    <property type="entry name" value="CopC/D"/>
</dbReference>
<evidence type="ECO:0000256" key="5">
    <source>
        <dbReference type="ARBA" id="ARBA00022729"/>
    </source>
</evidence>
<comment type="caution">
    <text evidence="13">The sequence shown here is derived from an EMBL/GenBank/DDBJ whole genome shotgun (WGS) entry which is preliminary data.</text>
</comment>
<evidence type="ECO:0000256" key="9">
    <source>
        <dbReference type="SAM" id="Phobius"/>
    </source>
</evidence>
<dbReference type="PANTHER" id="PTHR34820">
    <property type="entry name" value="INNER MEMBRANE PROTEIN YEBZ"/>
    <property type="match status" value="1"/>
</dbReference>
<comment type="subcellular location">
    <subcellularLocation>
        <location evidence="1">Cell membrane</location>
        <topology evidence="1">Multi-pass membrane protein</topology>
    </subcellularLocation>
</comment>
<feature type="chain" id="PRO_5046335581" description="Copper resistance protein CopC" evidence="10">
    <location>
        <begin position="24"/>
        <end position="607"/>
    </location>
</feature>
<feature type="domain" description="Copper resistance protein D" evidence="12">
    <location>
        <begin position="320"/>
        <end position="420"/>
    </location>
</feature>
<keyword evidence="6 9" id="KW-1133">Transmembrane helix</keyword>
<dbReference type="Pfam" id="PF04234">
    <property type="entry name" value="CopC"/>
    <property type="match status" value="1"/>
</dbReference>
<sequence length="607" mass="63043">MRAVLLSVVTAAVWLSAGGVAQAHPVLLRSTPSDGQTVQAAPTQIDLWFSEPPTAAGIEVALFDREGKAVPVGETRIEDRGIHLVVSGFPALPRSVYELRWSVVSKYDLHRLQGTLVFGVGLAATSTGEPARSVTGPAAAAADVVLGWMDIAGTAALCGWAFLAILLTRRSKPSLPEPVVATVLGLVVAFGFLSAVTSVMRSARQWSEASNSESGLAVLTGSGQLTRWTLRELALMGVLVLLVRRARGSRPGPVGTTLLVVLLVCDIVLRSASSHAQGGPVSLLVLSAHQAAALTWIGGLGLLALLTSQLREQRADAFRVWKAFGPLTAGCVAVLAVTGLLLAGRQVATLDAALGTTYGRALLVKSVLVAVVLALGLRHARRLHPWLTRQPAREPVAPTARGQVIGPLLGVGVLLLAVVLTATPPARGPQFARSATAPTRTTYEVDDLLITVALRPNQPGRSLLVVEVVSSRRPVPAPVTAVSADLGTSTGITLRRAPVVAQGNGQWQAAVDVEATGALPLRIVAVRSHPGPATVTGTWVVPSGLAARPVVVSNTPLAPWTSAAAALTAALALAIGVALANRRRRHPGIGPVMRAEVRELEDAGTRS</sequence>
<feature type="transmembrane region" description="Helical" evidence="9">
    <location>
        <begin position="557"/>
        <end position="580"/>
    </location>
</feature>
<evidence type="ECO:0008006" key="15">
    <source>
        <dbReference type="Google" id="ProtNLM"/>
    </source>
</evidence>
<dbReference type="PANTHER" id="PTHR34820:SF4">
    <property type="entry name" value="INNER MEMBRANE PROTEIN YEBZ"/>
    <property type="match status" value="1"/>
</dbReference>
<feature type="transmembrane region" description="Helical" evidence="9">
    <location>
        <begin position="284"/>
        <end position="308"/>
    </location>
</feature>
<dbReference type="Gene3D" id="2.60.40.1220">
    <property type="match status" value="1"/>
</dbReference>
<evidence type="ECO:0000256" key="6">
    <source>
        <dbReference type="ARBA" id="ARBA00022989"/>
    </source>
</evidence>
<keyword evidence="4" id="KW-0479">Metal-binding</keyword>
<evidence type="ECO:0000256" key="10">
    <source>
        <dbReference type="SAM" id="SignalP"/>
    </source>
</evidence>
<evidence type="ECO:0000313" key="13">
    <source>
        <dbReference type="EMBL" id="GAA1660217.1"/>
    </source>
</evidence>
<keyword evidence="14" id="KW-1185">Reference proteome</keyword>
<keyword evidence="3 9" id="KW-0812">Transmembrane</keyword>
<dbReference type="InterPro" id="IPR014755">
    <property type="entry name" value="Cu-Rt/internalin_Ig-like"/>
</dbReference>
<keyword evidence="5 10" id="KW-0732">Signal</keyword>
<dbReference type="InterPro" id="IPR008457">
    <property type="entry name" value="Cu-R_CopD_dom"/>
</dbReference>
<protein>
    <recommendedName>
        <fullName evidence="15">Copper resistance protein CopC</fullName>
    </recommendedName>
</protein>
<evidence type="ECO:0000259" key="12">
    <source>
        <dbReference type="Pfam" id="PF05425"/>
    </source>
</evidence>
<dbReference type="SUPFAM" id="SSF81296">
    <property type="entry name" value="E set domains"/>
    <property type="match status" value="1"/>
</dbReference>
<feature type="transmembrane region" description="Helical" evidence="9">
    <location>
        <begin position="400"/>
        <end position="422"/>
    </location>
</feature>
<dbReference type="InterPro" id="IPR014756">
    <property type="entry name" value="Ig_E-set"/>
</dbReference>
<dbReference type="EMBL" id="BAAANE010000015">
    <property type="protein sequence ID" value="GAA1660217.1"/>
    <property type="molecule type" value="Genomic_DNA"/>
</dbReference>
<organism evidence="13 14">
    <name type="scientific">Kribbella alba</name>
    <dbReference type="NCBI Taxonomy" id="190197"/>
    <lineage>
        <taxon>Bacteria</taxon>
        <taxon>Bacillati</taxon>
        <taxon>Actinomycetota</taxon>
        <taxon>Actinomycetes</taxon>
        <taxon>Propionibacteriales</taxon>
        <taxon>Kribbellaceae</taxon>
        <taxon>Kribbella</taxon>
    </lineage>
</organism>
<evidence type="ECO:0000256" key="4">
    <source>
        <dbReference type="ARBA" id="ARBA00022723"/>
    </source>
</evidence>
<feature type="transmembrane region" description="Helical" evidence="9">
    <location>
        <begin position="145"/>
        <end position="167"/>
    </location>
</feature>
<name>A0ABP4RR34_9ACTN</name>
<evidence type="ECO:0000256" key="1">
    <source>
        <dbReference type="ARBA" id="ARBA00004651"/>
    </source>
</evidence>
<keyword evidence="8 9" id="KW-0472">Membrane</keyword>
<evidence type="ECO:0000256" key="8">
    <source>
        <dbReference type="ARBA" id="ARBA00023136"/>
    </source>
</evidence>
<feature type="transmembrane region" description="Helical" evidence="9">
    <location>
        <begin position="362"/>
        <end position="380"/>
    </location>
</feature>
<dbReference type="Proteomes" id="UP001501319">
    <property type="component" value="Unassembled WGS sequence"/>
</dbReference>
<evidence type="ECO:0000256" key="3">
    <source>
        <dbReference type="ARBA" id="ARBA00022692"/>
    </source>
</evidence>
<feature type="domain" description="CopC" evidence="11">
    <location>
        <begin position="24"/>
        <end position="120"/>
    </location>
</feature>
<proteinExistence type="predicted"/>
<dbReference type="Pfam" id="PF05425">
    <property type="entry name" value="CopD"/>
    <property type="match status" value="1"/>
</dbReference>
<evidence type="ECO:0000256" key="2">
    <source>
        <dbReference type="ARBA" id="ARBA00022475"/>
    </source>
</evidence>
<feature type="signal peptide" evidence="10">
    <location>
        <begin position="1"/>
        <end position="23"/>
    </location>
</feature>
<evidence type="ECO:0000313" key="14">
    <source>
        <dbReference type="Proteomes" id="UP001501319"/>
    </source>
</evidence>
<keyword evidence="7" id="KW-0186">Copper</keyword>
<feature type="transmembrane region" description="Helical" evidence="9">
    <location>
        <begin position="179"/>
        <end position="200"/>
    </location>
</feature>
<evidence type="ECO:0000259" key="11">
    <source>
        <dbReference type="Pfam" id="PF04234"/>
    </source>
</evidence>
<dbReference type="InterPro" id="IPR007348">
    <property type="entry name" value="CopC_dom"/>
</dbReference>